<dbReference type="GO" id="GO:0043565">
    <property type="term" value="F:sequence-specific DNA binding"/>
    <property type="evidence" value="ECO:0007669"/>
    <property type="project" value="InterPro"/>
</dbReference>
<proteinExistence type="predicted"/>
<evidence type="ECO:0000313" key="6">
    <source>
        <dbReference type="Proteomes" id="UP000250369"/>
    </source>
</evidence>
<dbReference type="SMART" id="SM00342">
    <property type="entry name" value="HTH_ARAC"/>
    <property type="match status" value="1"/>
</dbReference>
<gene>
    <name evidence="5" type="ORF">DQG23_27785</name>
</gene>
<dbReference type="PROSITE" id="PS01124">
    <property type="entry name" value="HTH_ARAC_FAMILY_2"/>
    <property type="match status" value="1"/>
</dbReference>
<dbReference type="Pfam" id="PF02311">
    <property type="entry name" value="AraC_binding"/>
    <property type="match status" value="1"/>
</dbReference>
<dbReference type="InterPro" id="IPR018060">
    <property type="entry name" value="HTH_AraC"/>
</dbReference>
<dbReference type="SUPFAM" id="SSF46689">
    <property type="entry name" value="Homeodomain-like"/>
    <property type="match status" value="1"/>
</dbReference>
<accession>A0A329M9R6</accession>
<comment type="caution">
    <text evidence="5">The sequence shown here is derived from an EMBL/GenBank/DDBJ whole genome shotgun (WGS) entry which is preliminary data.</text>
</comment>
<evidence type="ECO:0000256" key="3">
    <source>
        <dbReference type="ARBA" id="ARBA00023163"/>
    </source>
</evidence>
<evidence type="ECO:0000256" key="1">
    <source>
        <dbReference type="ARBA" id="ARBA00023015"/>
    </source>
</evidence>
<keyword evidence="2" id="KW-0238">DNA-binding</keyword>
<sequence length="321" mass="37130">MHPLICTFICIIEPIIYTLFISKGDMTMDFIPYRLSEQLVVNDIYTCFYFEMSNRQHYNGESHDFWELVYVDKGEVNADTQSGYYRLNQGNILIHSPNEYHQLESTGKKAPNLFIVTFRCDNEAMTFFDEHKLFRIGHAEHAVLARLMKESQSSFGLNLYPIIPKENTPFAAEQLFKIYLEQLLILIIRNGPSDKPQAPLLSTTTENQSTHLSKRIIDYIERNLSGKITSDDLSAQFSISKTQMNIQFKRTVGVGINAYVNRLKIERAKTYIREELYNLTEISDLLGYSSLHYFSRAFKNSVGMTPSEYARTIKARNESMS</sequence>
<dbReference type="EMBL" id="QMFB01000020">
    <property type="protein sequence ID" value="RAV16644.1"/>
    <property type="molecule type" value="Genomic_DNA"/>
</dbReference>
<reference evidence="5 6" key="1">
    <citation type="journal article" date="2009" name="Int. J. Syst. Evol. Microbiol.">
        <title>Paenibacillus contaminans sp. nov., isolated from a contaminated laboratory plate.</title>
        <authorList>
            <person name="Chou J.H."/>
            <person name="Lee J.H."/>
            <person name="Lin M.C."/>
            <person name="Chang P.S."/>
            <person name="Arun A.B."/>
            <person name="Young C.C."/>
            <person name="Chen W.M."/>
        </authorList>
    </citation>
    <scope>NUCLEOTIDE SEQUENCE [LARGE SCALE GENOMIC DNA]</scope>
    <source>
        <strain evidence="5 6">CKOBP-6</strain>
    </source>
</reference>
<dbReference type="InterPro" id="IPR037923">
    <property type="entry name" value="HTH-like"/>
</dbReference>
<dbReference type="PANTHER" id="PTHR43280:SF28">
    <property type="entry name" value="HTH-TYPE TRANSCRIPTIONAL ACTIVATOR RHAS"/>
    <property type="match status" value="1"/>
</dbReference>
<keyword evidence="1" id="KW-0805">Transcription regulation</keyword>
<dbReference type="InterPro" id="IPR014710">
    <property type="entry name" value="RmlC-like_jellyroll"/>
</dbReference>
<dbReference type="PRINTS" id="PR00032">
    <property type="entry name" value="HTHARAC"/>
</dbReference>
<dbReference type="InterPro" id="IPR018062">
    <property type="entry name" value="HTH_AraC-typ_CS"/>
</dbReference>
<organism evidence="5 6">
    <name type="scientific">Paenibacillus contaminans</name>
    <dbReference type="NCBI Taxonomy" id="450362"/>
    <lineage>
        <taxon>Bacteria</taxon>
        <taxon>Bacillati</taxon>
        <taxon>Bacillota</taxon>
        <taxon>Bacilli</taxon>
        <taxon>Bacillales</taxon>
        <taxon>Paenibacillaceae</taxon>
        <taxon>Paenibacillus</taxon>
    </lineage>
</organism>
<evidence type="ECO:0000256" key="2">
    <source>
        <dbReference type="ARBA" id="ARBA00023125"/>
    </source>
</evidence>
<dbReference type="InterPro" id="IPR003313">
    <property type="entry name" value="AraC-bd"/>
</dbReference>
<dbReference type="Proteomes" id="UP000250369">
    <property type="component" value="Unassembled WGS sequence"/>
</dbReference>
<keyword evidence="6" id="KW-1185">Reference proteome</keyword>
<keyword evidence="3" id="KW-0804">Transcription</keyword>
<name>A0A329M9R6_9BACL</name>
<dbReference type="Gene3D" id="2.60.120.10">
    <property type="entry name" value="Jelly Rolls"/>
    <property type="match status" value="1"/>
</dbReference>
<dbReference type="PROSITE" id="PS00041">
    <property type="entry name" value="HTH_ARAC_FAMILY_1"/>
    <property type="match status" value="1"/>
</dbReference>
<protein>
    <submittedName>
        <fullName evidence="5">AraC family transcriptional regulator</fullName>
    </submittedName>
</protein>
<dbReference type="GO" id="GO:0003700">
    <property type="term" value="F:DNA-binding transcription factor activity"/>
    <property type="evidence" value="ECO:0007669"/>
    <property type="project" value="InterPro"/>
</dbReference>
<feature type="domain" description="HTH araC/xylS-type" evidence="4">
    <location>
        <begin position="214"/>
        <end position="312"/>
    </location>
</feature>
<evidence type="ECO:0000259" key="4">
    <source>
        <dbReference type="PROSITE" id="PS01124"/>
    </source>
</evidence>
<dbReference type="Pfam" id="PF12833">
    <property type="entry name" value="HTH_18"/>
    <property type="match status" value="1"/>
</dbReference>
<dbReference type="PANTHER" id="PTHR43280">
    <property type="entry name" value="ARAC-FAMILY TRANSCRIPTIONAL REGULATOR"/>
    <property type="match status" value="1"/>
</dbReference>
<dbReference type="SUPFAM" id="SSF51215">
    <property type="entry name" value="Regulatory protein AraC"/>
    <property type="match status" value="1"/>
</dbReference>
<dbReference type="InterPro" id="IPR020449">
    <property type="entry name" value="Tscrpt_reg_AraC-type_HTH"/>
</dbReference>
<dbReference type="Gene3D" id="1.10.10.60">
    <property type="entry name" value="Homeodomain-like"/>
    <property type="match status" value="2"/>
</dbReference>
<dbReference type="InterPro" id="IPR009057">
    <property type="entry name" value="Homeodomain-like_sf"/>
</dbReference>
<evidence type="ECO:0000313" key="5">
    <source>
        <dbReference type="EMBL" id="RAV16644.1"/>
    </source>
</evidence>
<dbReference type="AlphaFoldDB" id="A0A329M9R6"/>